<dbReference type="GeneID" id="63726800"/>
<protein>
    <submittedName>
        <fullName evidence="1">Uncharacterized protein</fullName>
    </submittedName>
</protein>
<dbReference type="VEuPathDB" id="FungiDB:ASPVEDRAFT_36767"/>
<dbReference type="EMBL" id="KV878125">
    <property type="protein sequence ID" value="OJI97358.1"/>
    <property type="molecule type" value="Genomic_DNA"/>
</dbReference>
<evidence type="ECO:0000313" key="1">
    <source>
        <dbReference type="EMBL" id="OJI97358.1"/>
    </source>
</evidence>
<evidence type="ECO:0000313" key="2">
    <source>
        <dbReference type="Proteomes" id="UP000184073"/>
    </source>
</evidence>
<proteinExistence type="predicted"/>
<organism evidence="1 2">
    <name type="scientific">Aspergillus versicolor CBS 583.65</name>
    <dbReference type="NCBI Taxonomy" id="1036611"/>
    <lineage>
        <taxon>Eukaryota</taxon>
        <taxon>Fungi</taxon>
        <taxon>Dikarya</taxon>
        <taxon>Ascomycota</taxon>
        <taxon>Pezizomycotina</taxon>
        <taxon>Eurotiomycetes</taxon>
        <taxon>Eurotiomycetidae</taxon>
        <taxon>Eurotiales</taxon>
        <taxon>Aspergillaceae</taxon>
        <taxon>Aspergillus</taxon>
        <taxon>Aspergillus subgen. Nidulantes</taxon>
    </lineage>
</organism>
<gene>
    <name evidence="1" type="ORF">ASPVEDRAFT_36767</name>
</gene>
<dbReference type="RefSeq" id="XP_040663121.1">
    <property type="nucleotide sequence ID" value="XM_040811289.1"/>
</dbReference>
<dbReference type="Proteomes" id="UP000184073">
    <property type="component" value="Unassembled WGS sequence"/>
</dbReference>
<sequence length="163" mass="17700">MESESRPDRTVSSSQFPPLLFSFLSLKPADAPSRPRASISSSSHLLSPDPFFLPPQQSVDPTPDCASFPDAPSVTRRFFCRNVLPRLKAQPQPLPSSTDNRLNLVGSDFIICGTHPVLLCSRPTRIAAAALLSRRTSVWQSGLSAQLSASAFNPFVPQQLLLA</sequence>
<name>A0A1L9P776_ASPVE</name>
<dbReference type="AlphaFoldDB" id="A0A1L9P776"/>
<accession>A0A1L9P776</accession>
<reference evidence="2" key="1">
    <citation type="journal article" date="2017" name="Genome Biol.">
        <title>Comparative genomics reveals high biological diversity and specific adaptations in the industrially and medically important fungal genus Aspergillus.</title>
        <authorList>
            <person name="de Vries R.P."/>
            <person name="Riley R."/>
            <person name="Wiebenga A."/>
            <person name="Aguilar-Osorio G."/>
            <person name="Amillis S."/>
            <person name="Uchima C.A."/>
            <person name="Anderluh G."/>
            <person name="Asadollahi M."/>
            <person name="Askin M."/>
            <person name="Barry K."/>
            <person name="Battaglia E."/>
            <person name="Bayram O."/>
            <person name="Benocci T."/>
            <person name="Braus-Stromeyer S.A."/>
            <person name="Caldana C."/>
            <person name="Canovas D."/>
            <person name="Cerqueira G.C."/>
            <person name="Chen F."/>
            <person name="Chen W."/>
            <person name="Choi C."/>
            <person name="Clum A."/>
            <person name="Dos Santos R.A."/>
            <person name="Damasio A.R."/>
            <person name="Diallinas G."/>
            <person name="Emri T."/>
            <person name="Fekete E."/>
            <person name="Flipphi M."/>
            <person name="Freyberg S."/>
            <person name="Gallo A."/>
            <person name="Gournas C."/>
            <person name="Habgood R."/>
            <person name="Hainaut M."/>
            <person name="Harispe M.L."/>
            <person name="Henrissat B."/>
            <person name="Hilden K.S."/>
            <person name="Hope R."/>
            <person name="Hossain A."/>
            <person name="Karabika E."/>
            <person name="Karaffa L."/>
            <person name="Karanyi Z."/>
            <person name="Krasevec N."/>
            <person name="Kuo A."/>
            <person name="Kusch H."/>
            <person name="LaButti K."/>
            <person name="Lagendijk E.L."/>
            <person name="Lapidus A."/>
            <person name="Levasseur A."/>
            <person name="Lindquist E."/>
            <person name="Lipzen A."/>
            <person name="Logrieco A.F."/>
            <person name="MacCabe A."/>
            <person name="Maekelae M.R."/>
            <person name="Malavazi I."/>
            <person name="Melin P."/>
            <person name="Meyer V."/>
            <person name="Mielnichuk N."/>
            <person name="Miskei M."/>
            <person name="Molnar A.P."/>
            <person name="Mule G."/>
            <person name="Ngan C.Y."/>
            <person name="Orejas M."/>
            <person name="Orosz E."/>
            <person name="Ouedraogo J.P."/>
            <person name="Overkamp K.M."/>
            <person name="Park H.-S."/>
            <person name="Perrone G."/>
            <person name="Piumi F."/>
            <person name="Punt P.J."/>
            <person name="Ram A.F."/>
            <person name="Ramon A."/>
            <person name="Rauscher S."/>
            <person name="Record E."/>
            <person name="Riano-Pachon D.M."/>
            <person name="Robert V."/>
            <person name="Roehrig J."/>
            <person name="Ruller R."/>
            <person name="Salamov A."/>
            <person name="Salih N.S."/>
            <person name="Samson R.A."/>
            <person name="Sandor E."/>
            <person name="Sanguinetti M."/>
            <person name="Schuetze T."/>
            <person name="Sepcic K."/>
            <person name="Shelest E."/>
            <person name="Sherlock G."/>
            <person name="Sophianopoulou V."/>
            <person name="Squina F.M."/>
            <person name="Sun H."/>
            <person name="Susca A."/>
            <person name="Todd R.B."/>
            <person name="Tsang A."/>
            <person name="Unkles S.E."/>
            <person name="van de Wiele N."/>
            <person name="van Rossen-Uffink D."/>
            <person name="Oliveira J.V."/>
            <person name="Vesth T.C."/>
            <person name="Visser J."/>
            <person name="Yu J.-H."/>
            <person name="Zhou M."/>
            <person name="Andersen M.R."/>
            <person name="Archer D.B."/>
            <person name="Baker S.E."/>
            <person name="Benoit I."/>
            <person name="Brakhage A.A."/>
            <person name="Braus G.H."/>
            <person name="Fischer R."/>
            <person name="Frisvad J.C."/>
            <person name="Goldman G.H."/>
            <person name="Houbraken J."/>
            <person name="Oakley B."/>
            <person name="Pocsi I."/>
            <person name="Scazzocchio C."/>
            <person name="Seiboth B."/>
            <person name="vanKuyk P.A."/>
            <person name="Wortman J."/>
            <person name="Dyer P.S."/>
            <person name="Grigoriev I.V."/>
        </authorList>
    </citation>
    <scope>NUCLEOTIDE SEQUENCE [LARGE SCALE GENOMIC DNA]</scope>
    <source>
        <strain evidence="2">CBS 583.65</strain>
    </source>
</reference>
<keyword evidence="2" id="KW-1185">Reference proteome</keyword>